<dbReference type="EMBL" id="ABEU02000012">
    <property type="protein sequence ID" value="PNR43805.1"/>
    <property type="molecule type" value="Genomic_DNA"/>
</dbReference>
<evidence type="ECO:0000256" key="7">
    <source>
        <dbReference type="ARBA" id="ARBA00037973"/>
    </source>
</evidence>
<protein>
    <recommendedName>
        <fullName evidence="9">AP2/ERF domain-containing protein</fullName>
    </recommendedName>
</protein>
<dbReference type="Proteomes" id="UP000006727">
    <property type="component" value="Chromosome 12"/>
</dbReference>
<feature type="region of interest" description="Disordered" evidence="8">
    <location>
        <begin position="64"/>
        <end position="87"/>
    </location>
</feature>
<dbReference type="OrthoDB" id="207175at2759"/>
<evidence type="ECO:0000256" key="4">
    <source>
        <dbReference type="ARBA" id="ARBA00023125"/>
    </source>
</evidence>
<feature type="domain" description="AP2/ERF" evidence="9">
    <location>
        <begin position="81"/>
        <end position="147"/>
    </location>
</feature>
<dbReference type="PROSITE" id="PS51032">
    <property type="entry name" value="AP2_ERF"/>
    <property type="match status" value="2"/>
</dbReference>
<sequence>MKSAETETEGACSSSRSGSGSASGSYSGAEIGAVGIGVVGRSRRKRSSRMRTFSSGTAALALVVSTAEGQTRERKHERSSQYRGVTKHRGTGRFEAHLWDKTGWNQKQHKKGKQVYLGAYEKETAAARAYDMAALKYWGPETVINFELEDYTQELKEMAKISKEEYLATLRRKSTGFSRGVSKYRGVARHHHNGRWEARIGRVEGNKYLYLGTFGTQEEAAEAYDKAAIKYRGAAAVTNFELTHYPELAKDIPLKQRRKNCVTTATSTDSKPVTKVDGSPSNNPDVLEKANQSNVHGLKMIQCPQPPSCLDDLDDFHVQRKHRLQFKQEAQRISLDDFCFEGHSEDVHTKSARNFCSFSHIKDEDLPDFYTDPEDLSIDYLDSKADVLGVDYEDYWLADLDSVYSGCSSCMLEGVQSPILARG</sequence>
<evidence type="ECO:0000313" key="12">
    <source>
        <dbReference type="Proteomes" id="UP000006727"/>
    </source>
</evidence>
<evidence type="ECO:0000256" key="5">
    <source>
        <dbReference type="ARBA" id="ARBA00023163"/>
    </source>
</evidence>
<proteinExistence type="inferred from homology"/>
<dbReference type="SMART" id="SM00380">
    <property type="entry name" value="AP2"/>
    <property type="match status" value="2"/>
</dbReference>
<feature type="domain" description="AP2/ERF" evidence="9">
    <location>
        <begin position="183"/>
        <end position="241"/>
    </location>
</feature>
<dbReference type="InterPro" id="IPR036955">
    <property type="entry name" value="AP2/ERF_dom_sf"/>
</dbReference>
<dbReference type="RefSeq" id="XP_024390314.1">
    <property type="nucleotide sequence ID" value="XM_024534546.2"/>
</dbReference>
<evidence type="ECO:0000313" key="11">
    <source>
        <dbReference type="EnsemblPlants" id="Pp3c12_12460V3.1"/>
    </source>
</evidence>
<dbReference type="Gene3D" id="3.30.730.10">
    <property type="entry name" value="AP2/ERF domain"/>
    <property type="match status" value="2"/>
</dbReference>
<evidence type="ECO:0000256" key="8">
    <source>
        <dbReference type="SAM" id="MobiDB-lite"/>
    </source>
</evidence>
<dbReference type="GO" id="GO:0005634">
    <property type="term" value="C:nucleus"/>
    <property type="evidence" value="ECO:0007669"/>
    <property type="project" value="UniProtKB-SubCell"/>
</dbReference>
<feature type="compositionally biased region" description="Low complexity" evidence="8">
    <location>
        <begin position="10"/>
        <end position="28"/>
    </location>
</feature>
<name>A0A2K1JQI8_PHYPA</name>
<dbReference type="EnsemblPlants" id="Pp3c12_12460V3.1">
    <property type="protein sequence ID" value="Pp3c12_12460V3.1"/>
    <property type="gene ID" value="Pp3c12_12460"/>
</dbReference>
<dbReference type="GeneID" id="112289383"/>
<reference evidence="11" key="3">
    <citation type="submission" date="2020-12" db="UniProtKB">
        <authorList>
            <consortium name="EnsemblPlants"/>
        </authorList>
    </citation>
    <scope>IDENTIFICATION</scope>
</reference>
<evidence type="ECO:0000313" key="10">
    <source>
        <dbReference type="EMBL" id="PNR43805.1"/>
    </source>
</evidence>
<dbReference type="AlphaFoldDB" id="A0A2K1JQI8"/>
<dbReference type="GO" id="GO:0003677">
    <property type="term" value="F:DNA binding"/>
    <property type="evidence" value="ECO:0007669"/>
    <property type="project" value="UniProtKB-KW"/>
</dbReference>
<dbReference type="CDD" id="cd00018">
    <property type="entry name" value="AP2"/>
    <property type="match status" value="1"/>
</dbReference>
<dbReference type="FunFam" id="3.30.730.10:FF:000002">
    <property type="entry name" value="AP2-like ethylene-responsive transcription factor"/>
    <property type="match status" value="1"/>
</dbReference>
<organism evidence="10">
    <name type="scientific">Physcomitrium patens</name>
    <name type="common">Spreading-leaved earth moss</name>
    <name type="synonym">Physcomitrella patens</name>
    <dbReference type="NCBI Taxonomy" id="3218"/>
    <lineage>
        <taxon>Eukaryota</taxon>
        <taxon>Viridiplantae</taxon>
        <taxon>Streptophyta</taxon>
        <taxon>Embryophyta</taxon>
        <taxon>Bryophyta</taxon>
        <taxon>Bryophytina</taxon>
        <taxon>Bryopsida</taxon>
        <taxon>Funariidae</taxon>
        <taxon>Funariales</taxon>
        <taxon>Funariaceae</taxon>
        <taxon>Physcomitrium</taxon>
    </lineage>
</organism>
<keyword evidence="2" id="KW-0677">Repeat</keyword>
<dbReference type="FunFam" id="3.30.730.10:FF:000004">
    <property type="entry name" value="AP2-like ethylene-responsive transcription factor"/>
    <property type="match status" value="1"/>
</dbReference>
<dbReference type="InterPro" id="IPR016177">
    <property type="entry name" value="DNA-bd_dom_sf"/>
</dbReference>
<evidence type="ECO:0000256" key="2">
    <source>
        <dbReference type="ARBA" id="ARBA00022737"/>
    </source>
</evidence>
<evidence type="ECO:0000256" key="6">
    <source>
        <dbReference type="ARBA" id="ARBA00023242"/>
    </source>
</evidence>
<comment type="similarity">
    <text evidence="7">Belongs to the AP2/ERF transcription factor family. AP2 subfamily.</text>
</comment>
<dbReference type="STRING" id="3218.A0A2K1JQI8"/>
<reference evidence="10 12" key="2">
    <citation type="journal article" date="2018" name="Plant J.">
        <title>The Physcomitrella patens chromosome-scale assembly reveals moss genome structure and evolution.</title>
        <authorList>
            <person name="Lang D."/>
            <person name="Ullrich K.K."/>
            <person name="Murat F."/>
            <person name="Fuchs J."/>
            <person name="Jenkins J."/>
            <person name="Haas F.B."/>
            <person name="Piednoel M."/>
            <person name="Gundlach H."/>
            <person name="Van Bel M."/>
            <person name="Meyberg R."/>
            <person name="Vives C."/>
            <person name="Morata J."/>
            <person name="Symeonidi A."/>
            <person name="Hiss M."/>
            <person name="Muchero W."/>
            <person name="Kamisugi Y."/>
            <person name="Saleh O."/>
            <person name="Blanc G."/>
            <person name="Decker E.L."/>
            <person name="van Gessel N."/>
            <person name="Grimwood J."/>
            <person name="Hayes R.D."/>
            <person name="Graham S.W."/>
            <person name="Gunter L.E."/>
            <person name="McDaniel S.F."/>
            <person name="Hoernstein S.N.W."/>
            <person name="Larsson A."/>
            <person name="Li F.W."/>
            <person name="Perroud P.F."/>
            <person name="Phillips J."/>
            <person name="Ranjan P."/>
            <person name="Rokshar D.S."/>
            <person name="Rothfels C.J."/>
            <person name="Schneider L."/>
            <person name="Shu S."/>
            <person name="Stevenson D.W."/>
            <person name="Thummler F."/>
            <person name="Tillich M."/>
            <person name="Villarreal Aguilar J.C."/>
            <person name="Widiez T."/>
            <person name="Wong G.K."/>
            <person name="Wymore A."/>
            <person name="Zhang Y."/>
            <person name="Zimmer A.D."/>
            <person name="Quatrano R.S."/>
            <person name="Mayer K.F.X."/>
            <person name="Goodstein D."/>
            <person name="Casacuberta J.M."/>
            <person name="Vandepoele K."/>
            <person name="Reski R."/>
            <person name="Cuming A.C."/>
            <person name="Tuskan G.A."/>
            <person name="Maumus F."/>
            <person name="Salse J."/>
            <person name="Schmutz J."/>
            <person name="Rensing S.A."/>
        </authorList>
    </citation>
    <scope>NUCLEOTIDE SEQUENCE [LARGE SCALE GENOMIC DNA]</scope>
    <source>
        <strain evidence="11 12">cv. Gransden 2004</strain>
    </source>
</reference>
<dbReference type="SUPFAM" id="SSF54171">
    <property type="entry name" value="DNA-binding domain"/>
    <property type="match status" value="2"/>
</dbReference>
<evidence type="ECO:0000256" key="3">
    <source>
        <dbReference type="ARBA" id="ARBA00023015"/>
    </source>
</evidence>
<dbReference type="KEGG" id="ppp:112289383"/>
<keyword evidence="12" id="KW-1185">Reference proteome</keyword>
<dbReference type="PANTHER" id="PTHR32467:SF81">
    <property type="entry name" value="OS06G0145700 PROTEIN"/>
    <property type="match status" value="1"/>
</dbReference>
<dbReference type="InterPro" id="IPR001471">
    <property type="entry name" value="AP2/ERF_dom"/>
</dbReference>
<keyword evidence="3" id="KW-0805">Transcription regulation</keyword>
<accession>A0A2K1JQI8</accession>
<feature type="region of interest" description="Disordered" evidence="8">
    <location>
        <begin position="264"/>
        <end position="284"/>
    </location>
</feature>
<dbReference type="Pfam" id="PF00847">
    <property type="entry name" value="AP2"/>
    <property type="match status" value="2"/>
</dbReference>
<dbReference type="GO" id="GO:0003700">
    <property type="term" value="F:DNA-binding transcription factor activity"/>
    <property type="evidence" value="ECO:0007669"/>
    <property type="project" value="InterPro"/>
</dbReference>
<dbReference type="FunCoup" id="A0A2K1JQI8">
    <property type="interactions" value="55"/>
</dbReference>
<evidence type="ECO:0000259" key="9">
    <source>
        <dbReference type="PROSITE" id="PS51032"/>
    </source>
</evidence>
<keyword evidence="6" id="KW-0539">Nucleus</keyword>
<dbReference type="PaxDb" id="3218-PP1S261_59V6.1"/>
<feature type="compositionally biased region" description="Basic and acidic residues" evidence="8">
    <location>
        <begin position="70"/>
        <end position="80"/>
    </location>
</feature>
<keyword evidence="4" id="KW-0238">DNA-binding</keyword>
<reference evidence="10 12" key="1">
    <citation type="journal article" date="2008" name="Science">
        <title>The Physcomitrella genome reveals evolutionary insights into the conquest of land by plants.</title>
        <authorList>
            <person name="Rensing S."/>
            <person name="Lang D."/>
            <person name="Zimmer A."/>
            <person name="Terry A."/>
            <person name="Salamov A."/>
            <person name="Shapiro H."/>
            <person name="Nishiyama T."/>
            <person name="Perroud P.-F."/>
            <person name="Lindquist E."/>
            <person name="Kamisugi Y."/>
            <person name="Tanahashi T."/>
            <person name="Sakakibara K."/>
            <person name="Fujita T."/>
            <person name="Oishi K."/>
            <person name="Shin-I T."/>
            <person name="Kuroki Y."/>
            <person name="Toyoda A."/>
            <person name="Suzuki Y."/>
            <person name="Hashimoto A."/>
            <person name="Yamaguchi K."/>
            <person name="Sugano A."/>
            <person name="Kohara Y."/>
            <person name="Fujiyama A."/>
            <person name="Anterola A."/>
            <person name="Aoki S."/>
            <person name="Ashton N."/>
            <person name="Barbazuk W.B."/>
            <person name="Barker E."/>
            <person name="Bennetzen J."/>
            <person name="Bezanilla M."/>
            <person name="Blankenship R."/>
            <person name="Cho S.H."/>
            <person name="Dutcher S."/>
            <person name="Estelle M."/>
            <person name="Fawcett J.A."/>
            <person name="Gundlach H."/>
            <person name="Hanada K."/>
            <person name="Heyl A."/>
            <person name="Hicks K.A."/>
            <person name="Hugh J."/>
            <person name="Lohr M."/>
            <person name="Mayer K."/>
            <person name="Melkozernov A."/>
            <person name="Murata T."/>
            <person name="Nelson D."/>
            <person name="Pils B."/>
            <person name="Prigge M."/>
            <person name="Reiss B."/>
            <person name="Renner T."/>
            <person name="Rombauts S."/>
            <person name="Rushton P."/>
            <person name="Sanderfoot A."/>
            <person name="Schween G."/>
            <person name="Shiu S.-H."/>
            <person name="Stueber K."/>
            <person name="Theodoulou F.L."/>
            <person name="Tu H."/>
            <person name="Van de Peer Y."/>
            <person name="Verrier P.J."/>
            <person name="Waters E."/>
            <person name="Wood A."/>
            <person name="Yang L."/>
            <person name="Cove D."/>
            <person name="Cuming A."/>
            <person name="Hasebe M."/>
            <person name="Lucas S."/>
            <person name="Mishler D.B."/>
            <person name="Reski R."/>
            <person name="Grigoriev I."/>
            <person name="Quatrano R.S."/>
            <person name="Boore J.L."/>
        </authorList>
    </citation>
    <scope>NUCLEOTIDE SEQUENCE [LARGE SCALE GENOMIC DNA]</scope>
    <source>
        <strain evidence="11 12">cv. Gransden 2004</strain>
    </source>
</reference>
<gene>
    <name evidence="11" type="primary">LOC112289383</name>
    <name evidence="10" type="ORF">PHYPA_016188</name>
</gene>
<dbReference type="EnsemblPlants" id="Pp3c12_12460V3.2">
    <property type="protein sequence ID" value="Pp3c12_12460V3.2"/>
    <property type="gene ID" value="Pp3c12_12460"/>
</dbReference>
<dbReference type="PANTHER" id="PTHR32467">
    <property type="entry name" value="AP2-LIKE ETHYLENE-RESPONSIVE TRANSCRIPTION FACTOR"/>
    <property type="match status" value="1"/>
</dbReference>
<keyword evidence="5" id="KW-0804">Transcription</keyword>
<feature type="region of interest" description="Disordered" evidence="8">
    <location>
        <begin position="1"/>
        <end position="28"/>
    </location>
</feature>
<comment type="subcellular location">
    <subcellularLocation>
        <location evidence="1">Nucleus</location>
    </subcellularLocation>
</comment>
<dbReference type="Gramene" id="Pp3c12_12460V3.1">
    <property type="protein sequence ID" value="Pp3c12_12460V3.1"/>
    <property type="gene ID" value="Pp3c12_12460"/>
</dbReference>
<evidence type="ECO:0000256" key="1">
    <source>
        <dbReference type="ARBA" id="ARBA00004123"/>
    </source>
</evidence>
<dbReference type="Gramene" id="Pp3c12_12460V3.2">
    <property type="protein sequence ID" value="Pp3c12_12460V3.2"/>
    <property type="gene ID" value="Pp3c12_12460"/>
</dbReference>